<proteinExistence type="predicted"/>
<evidence type="ECO:0000313" key="15">
    <source>
        <dbReference type="Proteomes" id="UP000076512"/>
    </source>
</evidence>
<comment type="caution">
    <text evidence="14">The sequence shown here is derived from an EMBL/GenBank/DDBJ whole genome shotgun (WGS) entry which is preliminary data.</text>
</comment>
<dbReference type="GO" id="GO:0005886">
    <property type="term" value="C:plasma membrane"/>
    <property type="evidence" value="ECO:0007669"/>
    <property type="project" value="UniProtKB-SubCell"/>
</dbReference>
<dbReference type="PANTHER" id="PTHR45436:SF5">
    <property type="entry name" value="SENSOR HISTIDINE KINASE TRCS"/>
    <property type="match status" value="1"/>
</dbReference>
<dbReference type="OrthoDB" id="5012372at2"/>
<sequence>MIRRWPIRIRLTAAFTVMMAVVLAVIGYATVTHMRSFLDTAVTESLTYQLTELRPLAAAVEPVLPGPSQDTAVQILTDTGQLVATTPELSGRTVLSPAELDTAKRGTLLVDHATAGDLTGPVRLAATTAPDNRIIVAATSLADRDAAVADLTRELAVAFPLVLLAAAVGAYLLAMAALRPVERMRARAAALTDPAARLPIPEAHDEISRLGTTFNDLLTRLHEAIDRERQFVADAGHELRTPLALLTTELELALRRPRPTTELTTALRSALDQTERLSRLTRAMLAATTSRTGDTPTPTIELRPLLDTVTRRYRGTDITVDCAADLRLTSDPDDLDRILTNIIDNALQHGAPPITIHAHTATPGTVTLHIRDHGPGIDPGFLPHAFERFTRADTARTAGGSGLGLAIVTTLATRNNATVTATNHPGSGAIITITYPSTAE</sequence>
<gene>
    <name evidence="14" type="ORF">AWN90_05290</name>
</gene>
<dbReference type="SUPFAM" id="SSF47384">
    <property type="entry name" value="Homodimeric domain of signal transducing histidine kinase"/>
    <property type="match status" value="1"/>
</dbReference>
<feature type="transmembrane region" description="Helical" evidence="11">
    <location>
        <begin position="12"/>
        <end position="31"/>
    </location>
</feature>
<dbReference type="Pfam" id="PF02518">
    <property type="entry name" value="HATPase_c"/>
    <property type="match status" value="1"/>
</dbReference>
<keyword evidence="4" id="KW-0597">Phosphoprotein</keyword>
<protein>
    <recommendedName>
        <fullName evidence="3">histidine kinase</fullName>
        <ecNumber evidence="3">2.7.13.3</ecNumber>
    </recommendedName>
</protein>
<dbReference type="InterPro" id="IPR003661">
    <property type="entry name" value="HisK_dim/P_dom"/>
</dbReference>
<dbReference type="Pfam" id="PF00512">
    <property type="entry name" value="HisKA"/>
    <property type="match status" value="1"/>
</dbReference>
<dbReference type="EC" id="2.7.13.3" evidence="3"/>
<evidence type="ECO:0000256" key="2">
    <source>
        <dbReference type="ARBA" id="ARBA00004236"/>
    </source>
</evidence>
<evidence type="ECO:0000256" key="4">
    <source>
        <dbReference type="ARBA" id="ARBA00022553"/>
    </source>
</evidence>
<keyword evidence="15" id="KW-1185">Reference proteome</keyword>
<dbReference type="Pfam" id="PF00672">
    <property type="entry name" value="HAMP"/>
    <property type="match status" value="1"/>
</dbReference>
<dbReference type="SUPFAM" id="SSF55874">
    <property type="entry name" value="ATPase domain of HSP90 chaperone/DNA topoisomerase II/histidine kinase"/>
    <property type="match status" value="1"/>
</dbReference>
<feature type="domain" description="HAMP" evidence="13">
    <location>
        <begin position="175"/>
        <end position="226"/>
    </location>
</feature>
<dbReference type="InterPro" id="IPR003660">
    <property type="entry name" value="HAMP_dom"/>
</dbReference>
<evidence type="ECO:0000256" key="6">
    <source>
        <dbReference type="ARBA" id="ARBA00022692"/>
    </source>
</evidence>
<dbReference type="InterPro" id="IPR036890">
    <property type="entry name" value="HATPase_C_sf"/>
</dbReference>
<evidence type="ECO:0000259" key="13">
    <source>
        <dbReference type="PROSITE" id="PS50885"/>
    </source>
</evidence>
<accession>A0A164J3H2</accession>
<dbReference type="InterPro" id="IPR004358">
    <property type="entry name" value="Sig_transdc_His_kin-like_C"/>
</dbReference>
<reference evidence="14 15" key="1">
    <citation type="submission" date="2016-04" db="EMBL/GenBank/DDBJ databases">
        <authorList>
            <person name="Evans L.H."/>
            <person name="Alamgir A."/>
            <person name="Owens N."/>
            <person name="Weber N.D."/>
            <person name="Virtaneva K."/>
            <person name="Barbian K."/>
            <person name="Babar A."/>
            <person name="Rosenke K."/>
        </authorList>
    </citation>
    <scope>NUCLEOTIDE SEQUENCE [LARGE SCALE GENOMIC DNA]</scope>
    <source>
        <strain evidence="14 15">IFM 0406</strain>
    </source>
</reference>
<dbReference type="CDD" id="cd06225">
    <property type="entry name" value="HAMP"/>
    <property type="match status" value="1"/>
</dbReference>
<evidence type="ECO:0000259" key="12">
    <source>
        <dbReference type="PROSITE" id="PS50109"/>
    </source>
</evidence>
<dbReference type="EMBL" id="LWGR01000016">
    <property type="protein sequence ID" value="KZM70009.1"/>
    <property type="molecule type" value="Genomic_DNA"/>
</dbReference>
<name>A0A164J3H2_9NOCA</name>
<keyword evidence="8 11" id="KW-1133">Transmembrane helix</keyword>
<dbReference type="InterPro" id="IPR036097">
    <property type="entry name" value="HisK_dim/P_sf"/>
</dbReference>
<evidence type="ECO:0000256" key="11">
    <source>
        <dbReference type="SAM" id="Phobius"/>
    </source>
</evidence>
<keyword evidence="7" id="KW-0418">Kinase</keyword>
<evidence type="ECO:0000256" key="9">
    <source>
        <dbReference type="ARBA" id="ARBA00023012"/>
    </source>
</evidence>
<dbReference type="SMART" id="SM00387">
    <property type="entry name" value="HATPase_c"/>
    <property type="match status" value="1"/>
</dbReference>
<dbReference type="Gene3D" id="3.30.565.10">
    <property type="entry name" value="Histidine kinase-like ATPase, C-terminal domain"/>
    <property type="match status" value="1"/>
</dbReference>
<dbReference type="Proteomes" id="UP000076512">
    <property type="component" value="Unassembled WGS sequence"/>
</dbReference>
<keyword evidence="5" id="KW-0808">Transferase</keyword>
<dbReference type="STRING" id="455432.AWN90_05290"/>
<dbReference type="Gene3D" id="6.10.340.10">
    <property type="match status" value="1"/>
</dbReference>
<keyword evidence="10 11" id="KW-0472">Membrane</keyword>
<dbReference type="PRINTS" id="PR00344">
    <property type="entry name" value="BCTRLSENSOR"/>
</dbReference>
<comment type="catalytic activity">
    <reaction evidence="1">
        <text>ATP + protein L-histidine = ADP + protein N-phospho-L-histidine.</text>
        <dbReference type="EC" id="2.7.13.3"/>
    </reaction>
</comment>
<dbReference type="PROSITE" id="PS50885">
    <property type="entry name" value="HAMP"/>
    <property type="match status" value="1"/>
</dbReference>
<dbReference type="PROSITE" id="PS50109">
    <property type="entry name" value="HIS_KIN"/>
    <property type="match status" value="1"/>
</dbReference>
<evidence type="ECO:0000256" key="1">
    <source>
        <dbReference type="ARBA" id="ARBA00000085"/>
    </source>
</evidence>
<dbReference type="CDD" id="cd00082">
    <property type="entry name" value="HisKA"/>
    <property type="match status" value="1"/>
</dbReference>
<dbReference type="GO" id="GO:0000155">
    <property type="term" value="F:phosphorelay sensor kinase activity"/>
    <property type="evidence" value="ECO:0007669"/>
    <property type="project" value="InterPro"/>
</dbReference>
<organism evidence="14 15">
    <name type="scientific">Nocardia terpenica</name>
    <dbReference type="NCBI Taxonomy" id="455432"/>
    <lineage>
        <taxon>Bacteria</taxon>
        <taxon>Bacillati</taxon>
        <taxon>Actinomycetota</taxon>
        <taxon>Actinomycetes</taxon>
        <taxon>Mycobacteriales</taxon>
        <taxon>Nocardiaceae</taxon>
        <taxon>Nocardia</taxon>
    </lineage>
</organism>
<dbReference type="PANTHER" id="PTHR45436">
    <property type="entry name" value="SENSOR HISTIDINE KINASE YKOH"/>
    <property type="match status" value="1"/>
</dbReference>
<feature type="transmembrane region" description="Helical" evidence="11">
    <location>
        <begin position="157"/>
        <end position="178"/>
    </location>
</feature>
<keyword evidence="9" id="KW-0902">Two-component regulatory system</keyword>
<dbReference type="Gene3D" id="1.10.287.130">
    <property type="match status" value="1"/>
</dbReference>
<dbReference type="InterPro" id="IPR003594">
    <property type="entry name" value="HATPase_dom"/>
</dbReference>
<dbReference type="InterPro" id="IPR005467">
    <property type="entry name" value="His_kinase_dom"/>
</dbReference>
<dbReference type="SMART" id="SM00388">
    <property type="entry name" value="HisKA"/>
    <property type="match status" value="1"/>
</dbReference>
<evidence type="ECO:0000313" key="14">
    <source>
        <dbReference type="EMBL" id="KZM70009.1"/>
    </source>
</evidence>
<dbReference type="InterPro" id="IPR050428">
    <property type="entry name" value="TCS_sensor_his_kinase"/>
</dbReference>
<evidence type="ECO:0000256" key="5">
    <source>
        <dbReference type="ARBA" id="ARBA00022679"/>
    </source>
</evidence>
<evidence type="ECO:0000256" key="10">
    <source>
        <dbReference type="ARBA" id="ARBA00023136"/>
    </source>
</evidence>
<comment type="subcellular location">
    <subcellularLocation>
        <location evidence="2">Cell membrane</location>
    </subcellularLocation>
</comment>
<keyword evidence="6 11" id="KW-0812">Transmembrane</keyword>
<dbReference type="AlphaFoldDB" id="A0A164J3H2"/>
<dbReference type="CDD" id="cd00075">
    <property type="entry name" value="HATPase"/>
    <property type="match status" value="1"/>
</dbReference>
<evidence type="ECO:0000256" key="3">
    <source>
        <dbReference type="ARBA" id="ARBA00012438"/>
    </source>
</evidence>
<dbReference type="SMART" id="SM00304">
    <property type="entry name" value="HAMP"/>
    <property type="match status" value="1"/>
</dbReference>
<evidence type="ECO:0000256" key="7">
    <source>
        <dbReference type="ARBA" id="ARBA00022777"/>
    </source>
</evidence>
<feature type="domain" description="Histidine kinase" evidence="12">
    <location>
        <begin position="234"/>
        <end position="439"/>
    </location>
</feature>
<evidence type="ECO:0000256" key="8">
    <source>
        <dbReference type="ARBA" id="ARBA00022989"/>
    </source>
</evidence>